<dbReference type="CDD" id="cd04690">
    <property type="entry name" value="NUDIX_Hydrolase"/>
    <property type="match status" value="1"/>
</dbReference>
<comment type="similarity">
    <text evidence="3">Belongs to the Nudix hydrolase family.</text>
</comment>
<dbReference type="PANTHER" id="PTHR43046">
    <property type="entry name" value="GDP-MANNOSE MANNOSYL HYDROLASE"/>
    <property type="match status" value="1"/>
</dbReference>
<dbReference type="Proteomes" id="UP000028007">
    <property type="component" value="Unassembled WGS sequence"/>
</dbReference>
<evidence type="ECO:0000259" key="4">
    <source>
        <dbReference type="PROSITE" id="PS51462"/>
    </source>
</evidence>
<dbReference type="InterPro" id="IPR015797">
    <property type="entry name" value="NUDIX_hydrolase-like_dom_sf"/>
</dbReference>
<dbReference type="PRINTS" id="PR00502">
    <property type="entry name" value="NUDIXFAMILY"/>
</dbReference>
<keyword evidence="2 3" id="KW-0378">Hydrolase</keyword>
<keyword evidence="6" id="KW-1185">Reference proteome</keyword>
<evidence type="ECO:0000256" key="1">
    <source>
        <dbReference type="ARBA" id="ARBA00001946"/>
    </source>
</evidence>
<evidence type="ECO:0000313" key="5">
    <source>
        <dbReference type="EMBL" id="KEQ28351.1"/>
    </source>
</evidence>
<reference evidence="5 6" key="1">
    <citation type="journal article" date="1992" name="Int. J. Syst. Bacteriol.">
        <title>Sphingobacterium antarcticus sp. nov. a Psychrotrophic Bacterium from the Soils of Schirmacher Oasis, Antarctica.</title>
        <authorList>
            <person name="Shivaji S."/>
            <person name="Ray M.K."/>
            <person name="Rao N.S."/>
            <person name="Saiserr L."/>
            <person name="Jagannadham M.V."/>
            <person name="Kumar G.S."/>
            <person name="Reddy G."/>
            <person name="Bhargava P.M."/>
        </authorList>
    </citation>
    <scope>NUCLEOTIDE SEQUENCE [LARGE SCALE GENOMIC DNA]</scope>
    <source>
        <strain evidence="5 6">4BY</strain>
    </source>
</reference>
<dbReference type="eggNOG" id="COG1051">
    <property type="taxonomic scope" value="Bacteria"/>
</dbReference>
<accession>A0A081PCC8</accession>
<dbReference type="PANTHER" id="PTHR43046:SF2">
    <property type="entry name" value="8-OXO-DGTP DIPHOSPHATASE-RELATED"/>
    <property type="match status" value="1"/>
</dbReference>
<comment type="cofactor">
    <cofactor evidence="1">
        <name>Mg(2+)</name>
        <dbReference type="ChEBI" id="CHEBI:18420"/>
    </cofactor>
</comment>
<name>A0A081PCC8_9SPHI</name>
<dbReference type="PROSITE" id="PS51462">
    <property type="entry name" value="NUDIX"/>
    <property type="match status" value="1"/>
</dbReference>
<dbReference type="AlphaFoldDB" id="A0A081PCC8"/>
<evidence type="ECO:0000256" key="3">
    <source>
        <dbReference type="RuleBase" id="RU003476"/>
    </source>
</evidence>
<dbReference type="PROSITE" id="PS00893">
    <property type="entry name" value="NUDIX_BOX"/>
    <property type="match status" value="1"/>
</dbReference>
<dbReference type="SUPFAM" id="SSF55811">
    <property type="entry name" value="Nudix"/>
    <property type="match status" value="1"/>
</dbReference>
<evidence type="ECO:0000256" key="2">
    <source>
        <dbReference type="ARBA" id="ARBA00022801"/>
    </source>
</evidence>
<dbReference type="GO" id="GO:0016787">
    <property type="term" value="F:hydrolase activity"/>
    <property type="evidence" value="ECO:0007669"/>
    <property type="project" value="UniProtKB-KW"/>
</dbReference>
<dbReference type="InterPro" id="IPR000086">
    <property type="entry name" value="NUDIX_hydrolase_dom"/>
</dbReference>
<dbReference type="Gene3D" id="3.90.79.10">
    <property type="entry name" value="Nucleoside Triphosphate Pyrophosphohydrolase"/>
    <property type="match status" value="1"/>
</dbReference>
<evidence type="ECO:0000313" key="6">
    <source>
        <dbReference type="Proteomes" id="UP000028007"/>
    </source>
</evidence>
<proteinExistence type="inferred from homology"/>
<protein>
    <submittedName>
        <fullName evidence="5">DNA mismatch repair protein MutT</fullName>
    </submittedName>
</protein>
<dbReference type="EMBL" id="JNFF01000116">
    <property type="protein sequence ID" value="KEQ28351.1"/>
    <property type="molecule type" value="Genomic_DNA"/>
</dbReference>
<dbReference type="Pfam" id="PF00293">
    <property type="entry name" value="NUDIX"/>
    <property type="match status" value="1"/>
</dbReference>
<gene>
    <name evidence="5" type="ORF">N180_01585</name>
</gene>
<dbReference type="InterPro" id="IPR020084">
    <property type="entry name" value="NUDIX_hydrolase_CS"/>
</dbReference>
<feature type="domain" description="Nudix hydrolase" evidence="4">
    <location>
        <begin position="2"/>
        <end position="128"/>
    </location>
</feature>
<comment type="caution">
    <text evidence="5">The sequence shown here is derived from an EMBL/GenBank/DDBJ whole genome shotgun (WGS) entry which is preliminary data.</text>
</comment>
<organism evidence="5 6">
    <name type="scientific">Pedobacter antarcticus 4BY</name>
    <dbReference type="NCBI Taxonomy" id="1358423"/>
    <lineage>
        <taxon>Bacteria</taxon>
        <taxon>Pseudomonadati</taxon>
        <taxon>Bacteroidota</taxon>
        <taxon>Sphingobacteriia</taxon>
        <taxon>Sphingobacteriales</taxon>
        <taxon>Sphingobacteriaceae</taxon>
        <taxon>Pedobacter</taxon>
    </lineage>
</organism>
<sequence length="136" mass="15556">MIKLHTAGLVVLRDEKLLLAYSRNKKAWYLPGGKIDQGETSLEAIQREIKEELDIDLVANNLKLYTHITAPAFGENTNIQMEQDCFLYKLTEEIKPTNEIEEVAYFNLETYLSEPVQVPGVISIFKQLIADRLISE</sequence>
<dbReference type="InterPro" id="IPR020476">
    <property type="entry name" value="Nudix_hydrolase"/>
</dbReference>
<dbReference type="OrthoDB" id="3532303at2"/>